<feature type="domain" description="Prokaryotic-type class I peptide chain release factors" evidence="6">
    <location>
        <begin position="268"/>
        <end position="284"/>
    </location>
</feature>
<dbReference type="Pfam" id="PF00472">
    <property type="entry name" value="RF-1"/>
    <property type="match status" value="1"/>
</dbReference>
<dbReference type="InterPro" id="IPR005139">
    <property type="entry name" value="PCRF"/>
</dbReference>
<dbReference type="SUPFAM" id="SSF75620">
    <property type="entry name" value="Release factor"/>
    <property type="match status" value="1"/>
</dbReference>
<dbReference type="STRING" id="619300.G3AH76"/>
<evidence type="ECO:0000256" key="2">
    <source>
        <dbReference type="ARBA" id="ARBA00022481"/>
    </source>
</evidence>
<dbReference type="Proteomes" id="UP000000709">
    <property type="component" value="Unassembled WGS sequence"/>
</dbReference>
<dbReference type="SMART" id="SM00937">
    <property type="entry name" value="PCRF"/>
    <property type="match status" value="1"/>
</dbReference>
<feature type="coiled-coil region" evidence="5">
    <location>
        <begin position="48"/>
        <end position="75"/>
    </location>
</feature>
<dbReference type="PROSITE" id="PS00745">
    <property type="entry name" value="RF_PROK_I"/>
    <property type="match status" value="1"/>
</dbReference>
<dbReference type="FunFam" id="3.30.160.20:FF:000004">
    <property type="entry name" value="Peptide chain release factor 1"/>
    <property type="match status" value="1"/>
</dbReference>
<dbReference type="HOGENOM" id="CLU_036856_0_4_1"/>
<sequence length="405" mass="45433">MGSKKILLQWLATSSHHKPHMIRRHLGIQFKRFYSLAPQLHPLLVSRAQTLVQDKKELESKLETYDAELQLKFDKITDIIDRYDRLNTVQSEINELEQIAQDPSDEELANEANKELDKLVPEAESLVENLTNKLLPPIKHAERGCILELRPGVGGSEAGLFTADLMNMYIGFASVNGWKYKVEGKSSGAGVVNEAILSIDTPGTYDILRHESGVHRVQRVPQTETKGRVHTSTAAVVVLPKLSEGNEASLKEDERQFKPGEVRIDTMRAGGKGGQHVNTTDSAVRLVHIPTGVTVIQQDERSQPQNKAKAFAVLRARLAELERVEEVAKQKAMRTDQVTTTDRGDKIRTYNYPQNRITDHRCGFSLHDVPGCMNGTKLGELISQVESWEFKERMQDMIAVEAAKK</sequence>
<keyword evidence="2" id="KW-0488">Methylation</keyword>
<dbReference type="GO" id="GO:0070126">
    <property type="term" value="P:mitochondrial translational termination"/>
    <property type="evidence" value="ECO:0007669"/>
    <property type="project" value="EnsemblFungi"/>
</dbReference>
<dbReference type="InterPro" id="IPR045853">
    <property type="entry name" value="Pep_chain_release_fac_I_sf"/>
</dbReference>
<evidence type="ECO:0000313" key="7">
    <source>
        <dbReference type="EMBL" id="EGW35507.1"/>
    </source>
</evidence>
<dbReference type="EMBL" id="GL996499">
    <property type="protein sequence ID" value="EGW35507.1"/>
    <property type="molecule type" value="Genomic_DNA"/>
</dbReference>
<accession>G3AH76</accession>
<evidence type="ECO:0000313" key="8">
    <source>
        <dbReference type="Proteomes" id="UP000000709"/>
    </source>
</evidence>
<gene>
    <name evidence="7" type="ORF">SPAPADRAFT_58746</name>
</gene>
<dbReference type="KEGG" id="spaa:SPAPADRAFT_58746"/>
<keyword evidence="5" id="KW-0175">Coiled coil</keyword>
<comment type="similarity">
    <text evidence="1">Belongs to the prokaryotic/mitochondrial release factor family.</text>
</comment>
<dbReference type="RefSeq" id="XP_007372919.1">
    <property type="nucleotide sequence ID" value="XM_007372857.1"/>
</dbReference>
<dbReference type="InterPro" id="IPR000352">
    <property type="entry name" value="Pep_chain_release_fac_I"/>
</dbReference>
<reference evidence="7 8" key="1">
    <citation type="journal article" date="2011" name="Proc. Natl. Acad. Sci. U.S.A.">
        <title>Comparative genomics of xylose-fermenting fungi for enhanced biofuel production.</title>
        <authorList>
            <person name="Wohlbach D.J."/>
            <person name="Kuo A."/>
            <person name="Sato T.K."/>
            <person name="Potts K.M."/>
            <person name="Salamov A.A."/>
            <person name="LaButti K.M."/>
            <person name="Sun H."/>
            <person name="Clum A."/>
            <person name="Pangilinan J.L."/>
            <person name="Lindquist E.A."/>
            <person name="Lucas S."/>
            <person name="Lapidus A."/>
            <person name="Jin M."/>
            <person name="Gunawan C."/>
            <person name="Balan V."/>
            <person name="Dale B.E."/>
            <person name="Jeffries T.W."/>
            <person name="Zinkel R."/>
            <person name="Barry K.W."/>
            <person name="Grigoriev I.V."/>
            <person name="Gasch A.P."/>
        </authorList>
    </citation>
    <scope>NUCLEOTIDE SEQUENCE [LARGE SCALE GENOMIC DNA]</scope>
    <source>
        <strain evidence="8">NRRL Y-27907 / 11-Y1</strain>
    </source>
</reference>
<dbReference type="FunCoup" id="G3AH76">
    <property type="interactions" value="716"/>
</dbReference>
<dbReference type="GO" id="GO:0003747">
    <property type="term" value="F:translation release factor activity"/>
    <property type="evidence" value="ECO:0007669"/>
    <property type="project" value="EnsemblFungi"/>
</dbReference>
<keyword evidence="3" id="KW-0648">Protein biosynthesis</keyword>
<dbReference type="GeneID" id="18872585"/>
<evidence type="ECO:0000256" key="1">
    <source>
        <dbReference type="ARBA" id="ARBA00010835"/>
    </source>
</evidence>
<dbReference type="PANTHER" id="PTHR43804:SF7">
    <property type="entry name" value="LD18447P"/>
    <property type="match status" value="1"/>
</dbReference>
<protein>
    <recommendedName>
        <fullName evidence="4">Peptide chain release factor 1, mitochondrial</fullName>
    </recommendedName>
</protein>
<organism evidence="8">
    <name type="scientific">Spathaspora passalidarum (strain NRRL Y-27907 / 11-Y1)</name>
    <dbReference type="NCBI Taxonomy" id="619300"/>
    <lineage>
        <taxon>Eukaryota</taxon>
        <taxon>Fungi</taxon>
        <taxon>Dikarya</taxon>
        <taxon>Ascomycota</taxon>
        <taxon>Saccharomycotina</taxon>
        <taxon>Pichiomycetes</taxon>
        <taxon>Debaryomycetaceae</taxon>
        <taxon>Spathaspora</taxon>
    </lineage>
</organism>
<keyword evidence="8" id="KW-1185">Reference proteome</keyword>
<dbReference type="Gene3D" id="6.10.140.1950">
    <property type="match status" value="1"/>
</dbReference>
<dbReference type="AlphaFoldDB" id="G3AH76"/>
<evidence type="ECO:0000259" key="6">
    <source>
        <dbReference type="PROSITE" id="PS00745"/>
    </source>
</evidence>
<dbReference type="Gene3D" id="3.30.160.20">
    <property type="match status" value="1"/>
</dbReference>
<dbReference type="OrthoDB" id="2019491at2759"/>
<proteinExistence type="inferred from homology"/>
<evidence type="ECO:0000256" key="3">
    <source>
        <dbReference type="ARBA" id="ARBA00022917"/>
    </source>
</evidence>
<dbReference type="Pfam" id="PF03462">
    <property type="entry name" value="PCRF"/>
    <property type="match status" value="1"/>
</dbReference>
<name>G3AH76_SPAPN</name>
<evidence type="ECO:0000256" key="4">
    <source>
        <dbReference type="ARBA" id="ARBA00067174"/>
    </source>
</evidence>
<dbReference type="Gene3D" id="3.30.70.1660">
    <property type="match status" value="1"/>
</dbReference>
<evidence type="ECO:0000256" key="5">
    <source>
        <dbReference type="SAM" id="Coils"/>
    </source>
</evidence>
<dbReference type="InterPro" id="IPR050057">
    <property type="entry name" value="Prokaryotic/Mito_RF"/>
</dbReference>
<dbReference type="eggNOG" id="KOG2726">
    <property type="taxonomic scope" value="Eukaryota"/>
</dbReference>
<dbReference type="GO" id="GO:0005743">
    <property type="term" value="C:mitochondrial inner membrane"/>
    <property type="evidence" value="ECO:0007669"/>
    <property type="project" value="EnsemblFungi"/>
</dbReference>
<dbReference type="PANTHER" id="PTHR43804">
    <property type="entry name" value="LD18447P"/>
    <property type="match status" value="1"/>
</dbReference>
<dbReference type="OMA" id="DHRVGFK"/>
<dbReference type="InParanoid" id="G3AH76"/>